<proteinExistence type="predicted"/>
<name>A0A0N5D0D2_THECL</name>
<protein>
    <submittedName>
        <fullName evidence="3">Recombinase domain-containing protein</fullName>
    </submittedName>
</protein>
<evidence type="ECO:0000313" key="3">
    <source>
        <dbReference type="WBParaSite" id="TCLT_0000624901-mRNA-1"/>
    </source>
</evidence>
<organism evidence="3">
    <name type="scientific">Thelazia callipaeda</name>
    <name type="common">Oriental eyeworm</name>
    <name type="synonym">Parasitic nematode</name>
    <dbReference type="NCBI Taxonomy" id="103827"/>
    <lineage>
        <taxon>Eukaryota</taxon>
        <taxon>Metazoa</taxon>
        <taxon>Ecdysozoa</taxon>
        <taxon>Nematoda</taxon>
        <taxon>Chromadorea</taxon>
        <taxon>Rhabditida</taxon>
        <taxon>Spirurina</taxon>
        <taxon>Spiruromorpha</taxon>
        <taxon>Thelazioidea</taxon>
        <taxon>Thelaziidae</taxon>
        <taxon>Thelazia</taxon>
    </lineage>
</organism>
<sequence length="89" mass="10179">MALQQGRACLGTKCGYYVFAPGRHGKTEFHLKKGYVEGIEENVTEITMRYGALGIKRAPRYVVLEELNERRDMVLEELSAEICDARRIE</sequence>
<keyword evidence="2" id="KW-1185">Reference proteome</keyword>
<dbReference type="Proteomes" id="UP000276776">
    <property type="component" value="Unassembled WGS sequence"/>
</dbReference>
<reference evidence="1 2" key="2">
    <citation type="submission" date="2018-11" db="EMBL/GenBank/DDBJ databases">
        <authorList>
            <consortium name="Pathogen Informatics"/>
        </authorList>
    </citation>
    <scope>NUCLEOTIDE SEQUENCE [LARGE SCALE GENOMIC DNA]</scope>
</reference>
<gene>
    <name evidence="1" type="ORF">TCLT_LOCUS6238</name>
</gene>
<accession>A0A0N5D0D2</accession>
<reference evidence="3" key="1">
    <citation type="submission" date="2017-02" db="UniProtKB">
        <authorList>
            <consortium name="WormBaseParasite"/>
        </authorList>
    </citation>
    <scope>IDENTIFICATION</scope>
</reference>
<dbReference type="AlphaFoldDB" id="A0A0N5D0D2"/>
<evidence type="ECO:0000313" key="2">
    <source>
        <dbReference type="Proteomes" id="UP000276776"/>
    </source>
</evidence>
<dbReference type="EMBL" id="UYYF01004401">
    <property type="protein sequence ID" value="VDN03570.1"/>
    <property type="molecule type" value="Genomic_DNA"/>
</dbReference>
<dbReference type="WBParaSite" id="TCLT_0000624901-mRNA-1">
    <property type="protein sequence ID" value="TCLT_0000624901-mRNA-1"/>
    <property type="gene ID" value="TCLT_0000624901"/>
</dbReference>
<evidence type="ECO:0000313" key="1">
    <source>
        <dbReference type="EMBL" id="VDN03570.1"/>
    </source>
</evidence>